<dbReference type="PROSITE" id="PS51733">
    <property type="entry name" value="BPL_LPL_CATALYTIC"/>
    <property type="match status" value="1"/>
</dbReference>
<dbReference type="InterPro" id="IPR045864">
    <property type="entry name" value="aa-tRNA-synth_II/BPL/LPL"/>
</dbReference>
<evidence type="ECO:0000256" key="2">
    <source>
        <dbReference type="ARBA" id="ARBA00022598"/>
    </source>
</evidence>
<sequence length="625" mass="68479">MNVLVYPSTHPHASTVQRHLSSILVPHYLPQIISPDVLAAPENPWQTACGLLVLLAAPDHHAGIRQYAETRGKILALGVNASKSQGLHETASSFGLGVLRDTSILRLVDGKASLHLSFPSQATTPATVNHSECETAITRIPSASLDLGSGVRVLGRYADDKTLAGALSENGTIALWSCAPPLPEQLLIPTLSALGLRIDLLKSTESQQPGFSLLPQLLLAHPKKWDIQRRVVHTLFPDRNLEMDGTHKVIPSESAVFPDEHDNFRFHFVHEIPTSDLPSDHPILTLLSGVPKEEVKDVILAAQLLTAEQEKYYTPRFSPSTFFSALDEFRPTSKADELLMGDVLLYGEVVTSTQTMLDKNPKLLRTLPSPLLSLATKQVAGRGRGKNAWLSPAGSMLASLKLSIPLKSVDSGYDSRSIRPSNLVFIQYLFALAVVEACQALDPANKWAPKVKLKWPNDIYGEFPAEETWKNVELKKLGGILVNTSFRGNTVDVIIGMYRSSVSYLHLRVDPGCGLNVLNEPPISSLAQLEALTRGQGVASSLSVEQVTAAVFTTFERIWNSFLAEESEGFRPFMERYTSQWLHSGQTVTLTTIFPSHHGSHGGHHARLRAFAFDMMKGLIKTKTS</sequence>
<dbReference type="CDD" id="cd16442">
    <property type="entry name" value="BPL"/>
    <property type="match status" value="1"/>
</dbReference>
<organism evidence="4 5">
    <name type="scientific">Boletus reticuloceps</name>
    <dbReference type="NCBI Taxonomy" id="495285"/>
    <lineage>
        <taxon>Eukaryota</taxon>
        <taxon>Fungi</taxon>
        <taxon>Dikarya</taxon>
        <taxon>Basidiomycota</taxon>
        <taxon>Agaricomycotina</taxon>
        <taxon>Agaricomycetes</taxon>
        <taxon>Agaricomycetidae</taxon>
        <taxon>Boletales</taxon>
        <taxon>Boletineae</taxon>
        <taxon>Boletaceae</taxon>
        <taxon>Boletoideae</taxon>
        <taxon>Boletus</taxon>
    </lineage>
</organism>
<comment type="similarity">
    <text evidence="1">Belongs to the biotin--protein ligase family.</text>
</comment>
<protein>
    <submittedName>
        <fullName evidence="4">Class II aaRS and biotin synthetase</fullName>
    </submittedName>
</protein>
<dbReference type="PANTHER" id="PTHR12835:SF5">
    <property type="entry name" value="BIOTIN--PROTEIN LIGASE"/>
    <property type="match status" value="1"/>
</dbReference>
<keyword evidence="5" id="KW-1185">Reference proteome</keyword>
<dbReference type="OrthoDB" id="10250105at2759"/>
<dbReference type="SUPFAM" id="SSF55681">
    <property type="entry name" value="Class II aaRS and biotin synthetases"/>
    <property type="match status" value="1"/>
</dbReference>
<reference evidence="4" key="1">
    <citation type="submission" date="2021-03" db="EMBL/GenBank/DDBJ databases">
        <title>Evolutionary innovations through gain and loss of genes in the ectomycorrhizal Boletales.</title>
        <authorList>
            <person name="Wu G."/>
            <person name="Miyauchi S."/>
            <person name="Morin E."/>
            <person name="Yang Z.-L."/>
            <person name="Xu J."/>
            <person name="Martin F.M."/>
        </authorList>
    </citation>
    <scope>NUCLEOTIDE SEQUENCE</scope>
    <source>
        <strain evidence="4">BR01</strain>
    </source>
</reference>
<name>A0A8I3AEB1_9AGAM</name>
<feature type="domain" description="BPL/LPL catalytic" evidence="3">
    <location>
        <begin position="327"/>
        <end position="563"/>
    </location>
</feature>
<dbReference type="InterPro" id="IPR004408">
    <property type="entry name" value="Biotin_CoA_COase_ligase"/>
</dbReference>
<evidence type="ECO:0000313" key="4">
    <source>
        <dbReference type="EMBL" id="KAG6380193.1"/>
    </source>
</evidence>
<dbReference type="GO" id="GO:0005737">
    <property type="term" value="C:cytoplasm"/>
    <property type="evidence" value="ECO:0007669"/>
    <property type="project" value="TreeGrafter"/>
</dbReference>
<dbReference type="GO" id="GO:0004077">
    <property type="term" value="F:biotin--[biotin carboxyl-carrier protein] ligase activity"/>
    <property type="evidence" value="ECO:0007669"/>
    <property type="project" value="InterPro"/>
</dbReference>
<accession>A0A8I3AEB1</accession>
<dbReference type="Pfam" id="PF03099">
    <property type="entry name" value="BPL_LplA_LipB"/>
    <property type="match status" value="1"/>
</dbReference>
<keyword evidence="2" id="KW-0436">Ligase</keyword>
<dbReference type="InterPro" id="IPR004143">
    <property type="entry name" value="BPL_LPL_catalytic"/>
</dbReference>
<dbReference type="PANTHER" id="PTHR12835">
    <property type="entry name" value="BIOTIN PROTEIN LIGASE"/>
    <property type="match status" value="1"/>
</dbReference>
<dbReference type="AlphaFoldDB" id="A0A8I3AEB1"/>
<dbReference type="EMBL" id="JAGFBS010000003">
    <property type="protein sequence ID" value="KAG6380193.1"/>
    <property type="molecule type" value="Genomic_DNA"/>
</dbReference>
<gene>
    <name evidence="4" type="ORF">JVT61DRAFT_8284</name>
</gene>
<comment type="caution">
    <text evidence="4">The sequence shown here is derived from an EMBL/GenBank/DDBJ whole genome shotgun (WGS) entry which is preliminary data.</text>
</comment>
<proteinExistence type="inferred from homology"/>
<evidence type="ECO:0000256" key="1">
    <source>
        <dbReference type="ARBA" id="ARBA00009934"/>
    </source>
</evidence>
<dbReference type="Proteomes" id="UP000683000">
    <property type="component" value="Unassembled WGS sequence"/>
</dbReference>
<evidence type="ECO:0000259" key="3">
    <source>
        <dbReference type="PROSITE" id="PS51733"/>
    </source>
</evidence>
<dbReference type="Gene3D" id="3.30.930.10">
    <property type="entry name" value="Bira Bifunctional Protein, Domain 2"/>
    <property type="match status" value="1"/>
</dbReference>
<evidence type="ECO:0000313" key="5">
    <source>
        <dbReference type="Proteomes" id="UP000683000"/>
    </source>
</evidence>